<organism evidence="2 3">
    <name type="scientific">Silvibacterium dinghuense</name>
    <dbReference type="NCBI Taxonomy" id="1560006"/>
    <lineage>
        <taxon>Bacteria</taxon>
        <taxon>Pseudomonadati</taxon>
        <taxon>Acidobacteriota</taxon>
        <taxon>Terriglobia</taxon>
        <taxon>Terriglobales</taxon>
        <taxon>Acidobacteriaceae</taxon>
        <taxon>Silvibacterium</taxon>
    </lineage>
</organism>
<reference evidence="2 3" key="1">
    <citation type="journal article" date="2016" name="Int. J. Syst. Evol. Microbiol.">
        <title>Acidipila dinghuensis sp. nov., an acidobacterium isolated from forest soil.</title>
        <authorList>
            <person name="Jiang Y.W."/>
            <person name="Wang J."/>
            <person name="Chen M.H."/>
            <person name="Lv Y.Y."/>
            <person name="Qiu L.H."/>
        </authorList>
    </citation>
    <scope>NUCLEOTIDE SEQUENCE [LARGE SCALE GENOMIC DNA]</scope>
    <source>
        <strain evidence="2 3">DHOF10</strain>
    </source>
</reference>
<dbReference type="AlphaFoldDB" id="A0A4Q1S9C1"/>
<proteinExistence type="predicted"/>
<keyword evidence="3" id="KW-1185">Reference proteome</keyword>
<dbReference type="RefSeq" id="WP_129210022.1">
    <property type="nucleotide sequence ID" value="NZ_BMGU01000002.1"/>
</dbReference>
<dbReference type="OrthoDB" id="6387072at2"/>
<name>A0A4Q1S9C1_9BACT</name>
<keyword evidence="1" id="KW-0732">Signal</keyword>
<accession>A0A4Q1S9C1</accession>
<dbReference type="GO" id="GO:0016787">
    <property type="term" value="F:hydrolase activity"/>
    <property type="evidence" value="ECO:0007669"/>
    <property type="project" value="UniProtKB-KW"/>
</dbReference>
<gene>
    <name evidence="2" type="ORF">ESZ00_19270</name>
</gene>
<sequence>MFRTLFRSVAVLGAAAFLLGAGHKAVAQDNAASPRERVQLATKSLQSWYDESTGLYKTTGWWNSANAITTLTDEAKIQHTHEFDPVFENTFTAGQKKFNGFINDYYDDEGWWALGWIGAYDVTHRPAYLAMAESIFKDMSGGWSDTCGGGIWWSKERKYKNAIANELYLSVAAHLATRAKSKAERKQYLETAEREWKWFAGSGMINGDGLINDGLNAKCENNHETTWTYNQGVVIGGLAEMSRKDHDAALIPEAQKIAAAAMASPVLVKDGVLHDPCEPKCGGDGSQFKGIFVRNLRELNQRSKVTGYVVFVRKNADSIWAGAKAPEYHLGVVWAEPYGDADASSQSSALDALVAAEAKSR</sequence>
<dbReference type="GO" id="GO:0005975">
    <property type="term" value="P:carbohydrate metabolic process"/>
    <property type="evidence" value="ECO:0007669"/>
    <property type="project" value="InterPro"/>
</dbReference>
<dbReference type="Pfam" id="PF03663">
    <property type="entry name" value="Glyco_hydro_76"/>
    <property type="match status" value="1"/>
</dbReference>
<dbReference type="EMBL" id="SDMK01000005">
    <property type="protein sequence ID" value="RXS93479.1"/>
    <property type="molecule type" value="Genomic_DNA"/>
</dbReference>
<dbReference type="InterPro" id="IPR008928">
    <property type="entry name" value="6-hairpin_glycosidase_sf"/>
</dbReference>
<dbReference type="Proteomes" id="UP000290253">
    <property type="component" value="Unassembled WGS sequence"/>
</dbReference>
<dbReference type="InterPro" id="IPR053169">
    <property type="entry name" value="MUG_Protein"/>
</dbReference>
<feature type="chain" id="PRO_5020726310" evidence="1">
    <location>
        <begin position="28"/>
        <end position="361"/>
    </location>
</feature>
<dbReference type="Gene3D" id="1.50.10.20">
    <property type="match status" value="1"/>
</dbReference>
<protein>
    <submittedName>
        <fullName evidence="2">Glycosyl hydrolase</fullName>
    </submittedName>
</protein>
<evidence type="ECO:0000256" key="1">
    <source>
        <dbReference type="SAM" id="SignalP"/>
    </source>
</evidence>
<evidence type="ECO:0000313" key="3">
    <source>
        <dbReference type="Proteomes" id="UP000290253"/>
    </source>
</evidence>
<evidence type="ECO:0000313" key="2">
    <source>
        <dbReference type="EMBL" id="RXS93479.1"/>
    </source>
</evidence>
<dbReference type="InterPro" id="IPR005198">
    <property type="entry name" value="Glyco_hydro_76"/>
</dbReference>
<dbReference type="PANTHER" id="PTHR47791">
    <property type="entry name" value="MEIOTICALLY UP-REGULATED GENE 191 PROTEIN"/>
    <property type="match status" value="1"/>
</dbReference>
<dbReference type="SUPFAM" id="SSF48208">
    <property type="entry name" value="Six-hairpin glycosidases"/>
    <property type="match status" value="1"/>
</dbReference>
<feature type="signal peptide" evidence="1">
    <location>
        <begin position="1"/>
        <end position="27"/>
    </location>
</feature>
<keyword evidence="2" id="KW-0378">Hydrolase</keyword>
<comment type="caution">
    <text evidence="2">The sequence shown here is derived from an EMBL/GenBank/DDBJ whole genome shotgun (WGS) entry which is preliminary data.</text>
</comment>
<dbReference type="PANTHER" id="PTHR47791:SF1">
    <property type="entry name" value="ENDO MANNANASE, GH76 FAMILY (EUROFUNG)"/>
    <property type="match status" value="1"/>
</dbReference>